<keyword evidence="4" id="KW-1185">Reference proteome</keyword>
<accession>A0AAX2I8R6</accession>
<evidence type="ECO:0000313" key="4">
    <source>
        <dbReference type="Proteomes" id="UP000217301"/>
    </source>
</evidence>
<dbReference type="KEGG" id="cspu:CGC55_13700"/>
<gene>
    <name evidence="1" type="ORF">CGC55_03145</name>
    <name evidence="2" type="ORF">CGC55_13700</name>
    <name evidence="3" type="ORF">NCTC11653_00423</name>
</gene>
<dbReference type="EMBL" id="CP022385">
    <property type="protein sequence ID" value="ATA85487.1"/>
    <property type="molecule type" value="Genomic_DNA"/>
</dbReference>
<organism evidence="3 5">
    <name type="scientific">Capnocytophaga sputigena</name>
    <dbReference type="NCBI Taxonomy" id="1019"/>
    <lineage>
        <taxon>Bacteria</taxon>
        <taxon>Pseudomonadati</taxon>
        <taxon>Bacteroidota</taxon>
        <taxon>Flavobacteriia</taxon>
        <taxon>Flavobacteriales</taxon>
        <taxon>Flavobacteriaceae</taxon>
        <taxon>Capnocytophaga</taxon>
    </lineage>
</organism>
<reference evidence="4" key="2">
    <citation type="submission" date="2017-06" db="EMBL/GenBank/DDBJ databases">
        <title>Capnocytophaga spp. assemblies.</title>
        <authorList>
            <person name="Gulvik C.A."/>
        </authorList>
    </citation>
    <scope>NUCLEOTIDE SEQUENCE [LARGE SCALE GENOMIC DNA]</scope>
    <source>
        <strain evidence="4">KC1668</strain>
    </source>
</reference>
<dbReference type="AlphaFoldDB" id="A0AAX2I8R6"/>
<evidence type="ECO:0000313" key="2">
    <source>
        <dbReference type="EMBL" id="ATA85487.1"/>
    </source>
</evidence>
<dbReference type="EMBL" id="UAVP01000003">
    <property type="protein sequence ID" value="SQA74539.1"/>
    <property type="molecule type" value="Genomic_DNA"/>
</dbReference>
<protein>
    <submittedName>
        <fullName evidence="3">Uncharacterized protein</fullName>
    </submittedName>
</protein>
<dbReference type="Proteomes" id="UP000249902">
    <property type="component" value="Unassembled WGS sequence"/>
</dbReference>
<evidence type="ECO:0000313" key="5">
    <source>
        <dbReference type="Proteomes" id="UP000249902"/>
    </source>
</evidence>
<sequence>MKIEQYPTWLVPLDIAKKLKEIGFDKACVYYTNEQLMASSKPYTYDSLKTHIYKRNGALITDIGNHNIFKNRISVPVWDDVFDWFREKGYILSISEYLTETVSYFYHNELFLKSIRVVGETYSQTRKDLALKIIENCKHYKI</sequence>
<dbReference type="RefSeq" id="WP_002689414.1">
    <property type="nucleotide sequence ID" value="NZ_CP022385.1"/>
</dbReference>
<dbReference type="KEGG" id="cspu:CGC55_03145"/>
<reference evidence="1" key="1">
    <citation type="journal article" date="2017" name="Genome Announc.">
        <title>Twelve Complete Reference Genomes of Clinical Isolates in the Capnocytophaga Genus.</title>
        <authorList>
            <person name="Villarma A."/>
            <person name="Gulvik C.A."/>
            <person name="Rowe L.A."/>
            <person name="Sheth M."/>
            <person name="Juieng P."/>
            <person name="Nicholson A.C."/>
            <person name="Loparev V.N."/>
            <person name="McQuiston J.R."/>
        </authorList>
    </citation>
    <scope>NUCLEOTIDE SEQUENCE</scope>
    <source>
        <strain evidence="1">KC1668</strain>
    </source>
</reference>
<dbReference type="Proteomes" id="UP000217301">
    <property type="component" value="Chromosome"/>
</dbReference>
<dbReference type="EMBL" id="CP022385">
    <property type="protein sequence ID" value="ATA83568.1"/>
    <property type="molecule type" value="Genomic_DNA"/>
</dbReference>
<name>A0AAX2I8R6_CAPSP</name>
<reference evidence="3 5" key="3">
    <citation type="submission" date="2018-06" db="EMBL/GenBank/DDBJ databases">
        <authorList>
            <consortium name="Pathogen Informatics"/>
            <person name="Doyle S."/>
        </authorList>
    </citation>
    <scope>NUCLEOTIDE SEQUENCE [LARGE SCALE GENOMIC DNA]</scope>
    <source>
        <strain evidence="3 5">NCTC11653</strain>
    </source>
</reference>
<proteinExistence type="predicted"/>
<evidence type="ECO:0000313" key="1">
    <source>
        <dbReference type="EMBL" id="ATA83568.1"/>
    </source>
</evidence>
<evidence type="ECO:0000313" key="3">
    <source>
        <dbReference type="EMBL" id="SQA74539.1"/>
    </source>
</evidence>